<dbReference type="Proteomes" id="UP000693970">
    <property type="component" value="Unassembled WGS sequence"/>
</dbReference>
<comment type="caution">
    <text evidence="1">The sequence shown here is derived from an EMBL/GenBank/DDBJ whole genome shotgun (WGS) entry which is preliminary data.</text>
</comment>
<reference evidence="1" key="2">
    <citation type="submission" date="2021-04" db="EMBL/GenBank/DDBJ databases">
        <authorList>
            <person name="Podell S."/>
        </authorList>
    </citation>
    <scope>NUCLEOTIDE SEQUENCE</scope>
    <source>
        <strain evidence="1">Hildebrandi</strain>
    </source>
</reference>
<reference evidence="1" key="1">
    <citation type="journal article" date="2021" name="Sci. Rep.">
        <title>Diploid genomic architecture of Nitzschia inconspicua, an elite biomass production diatom.</title>
        <authorList>
            <person name="Oliver A."/>
            <person name="Podell S."/>
            <person name="Pinowska A."/>
            <person name="Traller J.C."/>
            <person name="Smith S.R."/>
            <person name="McClure R."/>
            <person name="Beliaev A."/>
            <person name="Bohutskyi P."/>
            <person name="Hill E.A."/>
            <person name="Rabines A."/>
            <person name="Zheng H."/>
            <person name="Allen L.Z."/>
            <person name="Kuo A."/>
            <person name="Grigoriev I.V."/>
            <person name="Allen A.E."/>
            <person name="Hazlebeck D."/>
            <person name="Allen E.E."/>
        </authorList>
    </citation>
    <scope>NUCLEOTIDE SEQUENCE</scope>
    <source>
        <strain evidence="1">Hildebrandi</strain>
    </source>
</reference>
<gene>
    <name evidence="1" type="ORF">IV203_038610</name>
</gene>
<protein>
    <submittedName>
        <fullName evidence="1">Uncharacterized protein</fullName>
    </submittedName>
</protein>
<dbReference type="AlphaFoldDB" id="A0A9K3LR39"/>
<proteinExistence type="predicted"/>
<evidence type="ECO:0000313" key="1">
    <source>
        <dbReference type="EMBL" id="KAG7365406.1"/>
    </source>
</evidence>
<accession>A0A9K3LR39</accession>
<dbReference type="EMBL" id="JAGRRH010000009">
    <property type="protein sequence ID" value="KAG7365406.1"/>
    <property type="molecule type" value="Genomic_DNA"/>
</dbReference>
<organism evidence="1 2">
    <name type="scientific">Nitzschia inconspicua</name>
    <dbReference type="NCBI Taxonomy" id="303405"/>
    <lineage>
        <taxon>Eukaryota</taxon>
        <taxon>Sar</taxon>
        <taxon>Stramenopiles</taxon>
        <taxon>Ochrophyta</taxon>
        <taxon>Bacillariophyta</taxon>
        <taxon>Bacillariophyceae</taxon>
        <taxon>Bacillariophycidae</taxon>
        <taxon>Bacillariales</taxon>
        <taxon>Bacillariaceae</taxon>
        <taxon>Nitzschia</taxon>
    </lineage>
</organism>
<evidence type="ECO:0000313" key="2">
    <source>
        <dbReference type="Proteomes" id="UP000693970"/>
    </source>
</evidence>
<name>A0A9K3LR39_9STRA</name>
<sequence>MSGYSCSSIFNTLARKCRKGRLPFATLWGRACEEMFEIFDGLIAGWANTRELDKEYVPAVFERVGAFVALPIYFCKCSFRHLSLHYVRLEFLGAATVSDVRAVFGGDCLSIVDKVAVGALNPWGYGILVGGKTLVVSIQFVSLDVEFRWPAQFIQGNLSVLMALDVVECYLREEFGKLYNRLQHIPSCFQGVIGKLGARLFTDIINIVYQGLVVAAYMYRCQSQVAVFSKQEQKVKNGAFPICFSVMGIHW</sequence>
<keyword evidence="2" id="KW-1185">Reference proteome</keyword>